<sequence>MQVAVTGVSGFVGSEVARALLDR</sequence>
<feature type="non-terminal residue" evidence="1">
    <location>
        <position position="23"/>
    </location>
</feature>
<dbReference type="EMBL" id="UOEK01000018">
    <property type="protein sequence ID" value="VAV91803.1"/>
    <property type="molecule type" value="Genomic_DNA"/>
</dbReference>
<dbReference type="Gene3D" id="3.40.50.720">
    <property type="entry name" value="NAD(P)-binding Rossmann-like Domain"/>
    <property type="match status" value="1"/>
</dbReference>
<name>A0A3B0S5Z9_9ZZZZ</name>
<accession>A0A3B0S5Z9</accession>
<proteinExistence type="predicted"/>
<dbReference type="InterPro" id="IPR036291">
    <property type="entry name" value="NAD(P)-bd_dom_sf"/>
</dbReference>
<reference evidence="1" key="1">
    <citation type="submission" date="2018-06" db="EMBL/GenBank/DDBJ databases">
        <authorList>
            <person name="Zhirakovskaya E."/>
        </authorList>
    </citation>
    <scope>NUCLEOTIDE SEQUENCE</scope>
</reference>
<organism evidence="1">
    <name type="scientific">hydrothermal vent metagenome</name>
    <dbReference type="NCBI Taxonomy" id="652676"/>
    <lineage>
        <taxon>unclassified sequences</taxon>
        <taxon>metagenomes</taxon>
        <taxon>ecological metagenomes</taxon>
    </lineage>
</organism>
<gene>
    <name evidence="1" type="ORF">MNBD_ACTINO02-939</name>
</gene>
<dbReference type="AlphaFoldDB" id="A0A3B0S5Z9"/>
<protein>
    <submittedName>
        <fullName evidence="1">Uncharacterized protein</fullName>
    </submittedName>
</protein>
<evidence type="ECO:0000313" key="1">
    <source>
        <dbReference type="EMBL" id="VAV91803.1"/>
    </source>
</evidence>
<dbReference type="SUPFAM" id="SSF51735">
    <property type="entry name" value="NAD(P)-binding Rossmann-fold domains"/>
    <property type="match status" value="1"/>
</dbReference>